<evidence type="ECO:0000259" key="3">
    <source>
        <dbReference type="PROSITE" id="PS01031"/>
    </source>
</evidence>
<dbReference type="AlphaFoldDB" id="A0A1M5C2Q8"/>
<dbReference type="OrthoDB" id="9811615at2"/>
<feature type="domain" description="CS" evidence="4">
    <location>
        <begin position="28"/>
        <end position="134"/>
    </location>
</feature>
<dbReference type="PANTHER" id="PTHR11527">
    <property type="entry name" value="HEAT-SHOCK PROTEIN 20 FAMILY MEMBER"/>
    <property type="match status" value="1"/>
</dbReference>
<feature type="domain" description="SHSP" evidence="3">
    <location>
        <begin position="24"/>
        <end position="136"/>
    </location>
</feature>
<dbReference type="Pfam" id="PF00011">
    <property type="entry name" value="HSP20"/>
    <property type="match status" value="1"/>
</dbReference>
<dbReference type="Gene3D" id="2.60.40.790">
    <property type="match status" value="1"/>
</dbReference>
<dbReference type="InterPro" id="IPR008978">
    <property type="entry name" value="HSP20-like_chaperone"/>
</dbReference>
<reference evidence="5 6" key="1">
    <citation type="submission" date="2016-11" db="EMBL/GenBank/DDBJ databases">
        <authorList>
            <person name="Jaros S."/>
            <person name="Januszkiewicz K."/>
            <person name="Wedrychowicz H."/>
        </authorList>
    </citation>
    <scope>NUCLEOTIDE SEQUENCE [LARGE SCALE GENOMIC DNA]</scope>
    <source>
        <strain evidence="5 6">DSM 17918</strain>
    </source>
</reference>
<name>A0A1M5C2Q8_9THEO</name>
<accession>A0A1M5C2Q8</accession>
<proteinExistence type="inferred from homology"/>
<protein>
    <submittedName>
        <fullName evidence="5">Heat shock protein Hsp20</fullName>
    </submittedName>
</protein>
<dbReference type="InterPro" id="IPR031107">
    <property type="entry name" value="Small_HSP"/>
</dbReference>
<dbReference type="EMBL" id="FQVH01000025">
    <property type="protein sequence ID" value="SHF49074.1"/>
    <property type="molecule type" value="Genomic_DNA"/>
</dbReference>
<evidence type="ECO:0000313" key="6">
    <source>
        <dbReference type="Proteomes" id="UP000184088"/>
    </source>
</evidence>
<dbReference type="STRING" id="1121256.SAMN02746089_02020"/>
<evidence type="ECO:0000313" key="5">
    <source>
        <dbReference type="EMBL" id="SHF49074.1"/>
    </source>
</evidence>
<comment type="similarity">
    <text evidence="1 2">Belongs to the small heat shock protein (HSP20) family.</text>
</comment>
<dbReference type="RefSeq" id="WP_073344843.1">
    <property type="nucleotide sequence ID" value="NZ_FQVH01000025.1"/>
</dbReference>
<sequence>MSLIRWNPSDEWLTFPFDFRIPSLIQGFNRPRMDVSENEKEVIATAEVPGIDKNNIEINIQDNILEIKGQTTKQEEKNQQNYYMSERYYGAFSRRIVLPAEVDADKATATFENGVLTIRMPKVHPDRPKGKRIPIQ</sequence>
<organism evidence="5 6">
    <name type="scientific">Caldanaerobius fijiensis DSM 17918</name>
    <dbReference type="NCBI Taxonomy" id="1121256"/>
    <lineage>
        <taxon>Bacteria</taxon>
        <taxon>Bacillati</taxon>
        <taxon>Bacillota</taxon>
        <taxon>Clostridia</taxon>
        <taxon>Thermoanaerobacterales</taxon>
        <taxon>Thermoanaerobacteraceae</taxon>
        <taxon>Caldanaerobius</taxon>
    </lineage>
</organism>
<dbReference type="InterPro" id="IPR007052">
    <property type="entry name" value="CS_dom"/>
</dbReference>
<dbReference type="Proteomes" id="UP000184088">
    <property type="component" value="Unassembled WGS sequence"/>
</dbReference>
<dbReference type="PROSITE" id="PS01031">
    <property type="entry name" value="SHSP"/>
    <property type="match status" value="1"/>
</dbReference>
<evidence type="ECO:0000256" key="2">
    <source>
        <dbReference type="RuleBase" id="RU003616"/>
    </source>
</evidence>
<dbReference type="SUPFAM" id="SSF49764">
    <property type="entry name" value="HSP20-like chaperones"/>
    <property type="match status" value="1"/>
</dbReference>
<evidence type="ECO:0000259" key="4">
    <source>
        <dbReference type="PROSITE" id="PS51203"/>
    </source>
</evidence>
<keyword evidence="6" id="KW-1185">Reference proteome</keyword>
<evidence type="ECO:0000256" key="1">
    <source>
        <dbReference type="PROSITE-ProRule" id="PRU00285"/>
    </source>
</evidence>
<keyword evidence="5" id="KW-0346">Stress response</keyword>
<dbReference type="PROSITE" id="PS51203">
    <property type="entry name" value="CS"/>
    <property type="match status" value="1"/>
</dbReference>
<dbReference type="InterPro" id="IPR002068">
    <property type="entry name" value="A-crystallin/Hsp20_dom"/>
</dbReference>
<dbReference type="CDD" id="cd06464">
    <property type="entry name" value="ACD_sHsps-like"/>
    <property type="match status" value="1"/>
</dbReference>
<gene>
    <name evidence="5" type="ORF">SAMN02746089_02020</name>
</gene>